<dbReference type="SUPFAM" id="SSF49299">
    <property type="entry name" value="PKD domain"/>
    <property type="match status" value="2"/>
</dbReference>
<dbReference type="OrthoDB" id="60689at2157"/>
<dbReference type="Pfam" id="PF04122">
    <property type="entry name" value="CW_binding_2"/>
    <property type="match status" value="1"/>
</dbReference>
<dbReference type="InterPro" id="IPR051922">
    <property type="entry name" value="Bact_Sporulation_Assoc"/>
</dbReference>
<dbReference type="AlphaFoldDB" id="F6BAW4"/>
<dbReference type="SMART" id="SM00089">
    <property type="entry name" value="PKD"/>
    <property type="match status" value="1"/>
</dbReference>
<evidence type="ECO:0000313" key="3">
    <source>
        <dbReference type="Proteomes" id="UP000009227"/>
    </source>
</evidence>
<dbReference type="InterPro" id="IPR000601">
    <property type="entry name" value="PKD_dom"/>
</dbReference>
<dbReference type="Gene3D" id="3.40.50.12090">
    <property type="match status" value="1"/>
</dbReference>
<dbReference type="InterPro" id="IPR035986">
    <property type="entry name" value="PKD_dom_sf"/>
</dbReference>
<dbReference type="STRING" id="880724.Metig_1517"/>
<proteinExistence type="predicted"/>
<dbReference type="RefSeq" id="WP_013799645.1">
    <property type="nucleotide sequence ID" value="NC_015562.1"/>
</dbReference>
<dbReference type="CDD" id="cd00146">
    <property type="entry name" value="PKD"/>
    <property type="match status" value="1"/>
</dbReference>
<dbReference type="PANTHER" id="PTHR30032">
    <property type="entry name" value="N-ACETYLMURAMOYL-L-ALANINE AMIDASE-RELATED"/>
    <property type="match status" value="1"/>
</dbReference>
<dbReference type="HOGENOM" id="CLU_278826_0_0_2"/>
<feature type="domain" description="PKD" evidence="1">
    <location>
        <begin position="730"/>
        <end position="800"/>
    </location>
</feature>
<dbReference type="PROSITE" id="PS50093">
    <property type="entry name" value="PKD"/>
    <property type="match status" value="1"/>
</dbReference>
<reference evidence="2 3" key="1">
    <citation type="submission" date="2011-05" db="EMBL/GenBank/DDBJ databases">
        <title>Complete sequence of Methanotorris igneus Kol 5.</title>
        <authorList>
            <consortium name="US DOE Joint Genome Institute"/>
            <person name="Lucas S."/>
            <person name="Han J."/>
            <person name="Lapidus A."/>
            <person name="Cheng J.-F."/>
            <person name="Goodwin L."/>
            <person name="Pitluck S."/>
            <person name="Peters L."/>
            <person name="Mikhailova N."/>
            <person name="Chertkov O."/>
            <person name="Han C."/>
            <person name="Tapia R."/>
            <person name="Land M."/>
            <person name="Hauser L."/>
            <person name="Kyrpides N."/>
            <person name="Ivanova N."/>
            <person name="Pagani I."/>
            <person name="Sieprawska-Lupa M."/>
            <person name="Whitman W."/>
            <person name="Woyke T."/>
        </authorList>
    </citation>
    <scope>NUCLEOTIDE SEQUENCE [LARGE SCALE GENOMIC DNA]</scope>
    <source>
        <strain evidence="3">DSM 5666 / JCM 11834 / Kol 5</strain>
    </source>
</reference>
<protein>
    <submittedName>
        <fullName evidence="2">PKD domain containing protein</fullName>
    </submittedName>
</protein>
<dbReference type="InterPro" id="IPR007253">
    <property type="entry name" value="Cell_wall-bd_2"/>
</dbReference>
<accession>F6BAW4</accession>
<evidence type="ECO:0000259" key="1">
    <source>
        <dbReference type="PROSITE" id="PS50093"/>
    </source>
</evidence>
<dbReference type="InterPro" id="IPR022409">
    <property type="entry name" value="PKD/Chitinase_dom"/>
</dbReference>
<dbReference type="Pfam" id="PF18911">
    <property type="entry name" value="PKD_4"/>
    <property type="match status" value="2"/>
</dbReference>
<gene>
    <name evidence="2" type="ordered locus">Metig_1517</name>
</gene>
<dbReference type="KEGG" id="mig:Metig_1517"/>
<dbReference type="PANTHER" id="PTHR30032:SF1">
    <property type="entry name" value="N-ACETYLMURAMOYL-L-ALANINE AMIDASE LYTC"/>
    <property type="match status" value="1"/>
</dbReference>
<evidence type="ECO:0000313" key="2">
    <source>
        <dbReference type="EMBL" id="AEF97051.1"/>
    </source>
</evidence>
<name>F6BAW4_METIK</name>
<dbReference type="EMBL" id="CP002737">
    <property type="protein sequence ID" value="AEF97051.1"/>
    <property type="molecule type" value="Genomic_DNA"/>
</dbReference>
<dbReference type="Proteomes" id="UP000009227">
    <property type="component" value="Chromosome"/>
</dbReference>
<dbReference type="GeneID" id="10644390"/>
<dbReference type="InterPro" id="IPR013783">
    <property type="entry name" value="Ig-like_fold"/>
</dbReference>
<organism evidence="3">
    <name type="scientific">Methanotorris igneus (strain DSM 5666 / JCM 11834 / Kol 5)</name>
    <dbReference type="NCBI Taxonomy" id="880724"/>
    <lineage>
        <taxon>Archaea</taxon>
        <taxon>Methanobacteriati</taxon>
        <taxon>Methanobacteriota</taxon>
        <taxon>Methanomada group</taxon>
        <taxon>Methanococci</taxon>
        <taxon>Methanococcales</taxon>
        <taxon>Methanocaldococcaceae</taxon>
        <taxon>Methanotorris</taxon>
    </lineage>
</organism>
<keyword evidence="3" id="KW-1185">Reference proteome</keyword>
<dbReference type="Gene3D" id="2.60.40.10">
    <property type="entry name" value="Immunoglobulins"/>
    <property type="match status" value="2"/>
</dbReference>
<sequence>MRLYAILVSIFIILGAVPIGFAEENEVVAVIVSTPADAIVAAPYAKALGYKIFYTQKDSLSDTVKMDLERYQVDKVIIVGGPVAVSNEVESQLKKMGVKTKRIYGDTRIETSIAVFNDLIKKRPELTKNIIIAEGFNEKITPVAVSFDSPVLYYGLNRDDKVIEALKEVKVSPENVIILGKKVPNKVVRDIKAKNILIAAGKDDEIIKTALAYAPKINPDIENKKVAVTYAEKSNNPILDAIVSFVKGDVSGVVPIPEKKEDVLKSLISKISTFASGIVISSDTSDVSEIISDIAYKLGITSTTVAEPTRRGGRGITPAPKINEKPEIKEFKIVTDGLKVTFNIKVTDKEGLKKIVLKYGDGTTLTKNISGTEVVENLSKTYILQGKYIVTLEVYDDADQKVSKSEDVNLMYFNVNPEYISKIVSGGVNEVIPITITNYQNTSISLINITTGNLTVSASGDLTIPGHQDKIINYTITNSSALIPGRTYDAKITFALSGHSEINKTVVCEISIPKVETKATTSGKNVSLQVVNTTTVTNTSIEINDSKSNEFEIKTVVGNKSITFAIPTTNTSDTSVVENITINLENINDVLTRADKIKNTSIITEDLIKPILVASKDVKDVSVDIKNISINEDANKLTLHTDISFNDTINNSYVVIAIPVGNNSVDKIVKNGSAIPEYDGSGAQRNYYIYDANNGLVILFMKDDPLLEITLNMGEVNQPPVIVYTELINGLNVLINASESYDPEGKNLTFKWEIPGNETVTYIDNGKVVNITYPVDGTYDITLTVSDGVYEVSSVISVSVAQPVVEKPAITIIANGKTVKFMGQDANTLTIAGAKTINLPTITASVNVVDKKDISKGIEIYFKDNASVKSIIEAMNNFNVIAYSGDTITITYNNPEMNGKNVTMSIINDRNGLRNALRALLNNGDATDLIGIIEKNQYSTYNCTQTVSNDKATWTVPASDFTGYTTVIITEGNGVASDADNVKILAVGGFIACKYNMTLTNTTSGINQTNYTISLSGNPNNKIRYGIMSIDRNVGIELKIEGTNPNDVLFNVSVVGSSGSETVIENSDFITLNASKILDIIEKIFNGTASALYSAPTTSNTTSLEIRDIPNSYTIGIAYDTVDKKIVAIEQQ</sequence>